<evidence type="ECO:0000313" key="1">
    <source>
        <dbReference type="EMBL" id="GMG25790.1"/>
    </source>
</evidence>
<gene>
    <name evidence="1" type="ORF">Aory04_000274500</name>
</gene>
<dbReference type="Gene3D" id="1.50.10.10">
    <property type="match status" value="1"/>
</dbReference>
<organism evidence="1 2">
    <name type="scientific">Aspergillus oryzae</name>
    <name type="common">Yellow koji mold</name>
    <dbReference type="NCBI Taxonomy" id="5062"/>
    <lineage>
        <taxon>Eukaryota</taxon>
        <taxon>Fungi</taxon>
        <taxon>Dikarya</taxon>
        <taxon>Ascomycota</taxon>
        <taxon>Pezizomycotina</taxon>
        <taxon>Eurotiomycetes</taxon>
        <taxon>Eurotiomycetidae</taxon>
        <taxon>Eurotiales</taxon>
        <taxon>Aspergillaceae</taxon>
        <taxon>Aspergillus</taxon>
        <taxon>Aspergillus subgen. Circumdati</taxon>
    </lineage>
</organism>
<reference evidence="1" key="1">
    <citation type="submission" date="2023-04" db="EMBL/GenBank/DDBJ databases">
        <title>Aspergillus oryzae NBRC 4228.</title>
        <authorList>
            <person name="Ichikawa N."/>
            <person name="Sato H."/>
            <person name="Tonouchi N."/>
        </authorList>
    </citation>
    <scope>NUCLEOTIDE SEQUENCE</scope>
    <source>
        <strain evidence="1">NBRC 4228</strain>
    </source>
</reference>
<dbReference type="EMBL" id="BSYA01000021">
    <property type="protein sequence ID" value="GMG25790.1"/>
    <property type="molecule type" value="Genomic_DNA"/>
</dbReference>
<dbReference type="AlphaFoldDB" id="A0AAN4YAL7"/>
<sequence length="248" mass="27072">MSAPQYYPNTLEPLQINKENLQKALHEFREAVDHGTHLVQQGCPPSAEWGSAGLYLGVAGTVDFPIPEPTTSSRQALSLTEPGRAPIDFGKLARERIVPHGPNLPLKSGFLSPLGSFSPVTGALMRILAASTDGSAISDADITSLEDAVKLAIKNGPMVPQGDKMMGGDELIYGRPGLLWSIFNLRVQHFDENTKKRLQPVFDALPNLVDVIVDAGRQGQKDYTKLHGEKDALPLMWSWKESRFYLGA</sequence>
<dbReference type="GO" id="GO:0005975">
    <property type="term" value="P:carbohydrate metabolic process"/>
    <property type="evidence" value="ECO:0007669"/>
    <property type="project" value="InterPro"/>
</dbReference>
<dbReference type="Proteomes" id="UP001165205">
    <property type="component" value="Unassembled WGS sequence"/>
</dbReference>
<dbReference type="PANTHER" id="PTHR12736">
    <property type="entry name" value="LANC-LIKE PROTEIN"/>
    <property type="match status" value="1"/>
</dbReference>
<name>A0AAN4YAL7_ASPOZ</name>
<accession>A0AAN4YAL7</accession>
<dbReference type="SUPFAM" id="SSF158745">
    <property type="entry name" value="LanC-like"/>
    <property type="match status" value="1"/>
</dbReference>
<dbReference type="GO" id="GO:0005886">
    <property type="term" value="C:plasma membrane"/>
    <property type="evidence" value="ECO:0007669"/>
    <property type="project" value="TreeGrafter"/>
</dbReference>
<proteinExistence type="predicted"/>
<dbReference type="InterPro" id="IPR012341">
    <property type="entry name" value="6hp_glycosidase-like_sf"/>
</dbReference>
<comment type="caution">
    <text evidence="1">The sequence shown here is derived from an EMBL/GenBank/DDBJ whole genome shotgun (WGS) entry which is preliminary data.</text>
</comment>
<protein>
    <submittedName>
        <fullName evidence="1">Unnamed protein product</fullName>
    </submittedName>
</protein>
<dbReference type="PANTHER" id="PTHR12736:SF7">
    <property type="entry name" value="LANC-LIKE PROTEIN 3"/>
    <property type="match status" value="1"/>
</dbReference>
<evidence type="ECO:0000313" key="2">
    <source>
        <dbReference type="Proteomes" id="UP001165205"/>
    </source>
</evidence>